<comment type="similarity">
    <text evidence="1">Belongs to the LysR transcriptional regulatory family.</text>
</comment>
<dbReference type="SUPFAM" id="SSF53850">
    <property type="entry name" value="Periplasmic binding protein-like II"/>
    <property type="match status" value="1"/>
</dbReference>
<dbReference type="InterPro" id="IPR036388">
    <property type="entry name" value="WH-like_DNA-bd_sf"/>
</dbReference>
<keyword evidence="3 6" id="KW-0238">DNA-binding</keyword>
<reference evidence="6 7" key="1">
    <citation type="submission" date="2016-10" db="EMBL/GenBank/DDBJ databases">
        <authorList>
            <person name="de Groot N.N."/>
        </authorList>
    </citation>
    <scope>NUCLEOTIDE SEQUENCE [LARGE SCALE GENOMIC DNA]</scope>
    <source>
        <strain evidence="6 7">DSM 43357</strain>
    </source>
</reference>
<organism evidence="6 7">
    <name type="scientific">Nonomuraea pusilla</name>
    <dbReference type="NCBI Taxonomy" id="46177"/>
    <lineage>
        <taxon>Bacteria</taxon>
        <taxon>Bacillati</taxon>
        <taxon>Actinomycetota</taxon>
        <taxon>Actinomycetes</taxon>
        <taxon>Streptosporangiales</taxon>
        <taxon>Streptosporangiaceae</taxon>
        <taxon>Nonomuraea</taxon>
    </lineage>
</organism>
<dbReference type="Gene3D" id="3.40.190.10">
    <property type="entry name" value="Periplasmic binding protein-like II"/>
    <property type="match status" value="2"/>
</dbReference>
<evidence type="ECO:0000256" key="2">
    <source>
        <dbReference type="ARBA" id="ARBA00023015"/>
    </source>
</evidence>
<dbReference type="OrthoDB" id="3461141at2"/>
<dbReference type="EMBL" id="FOBF01000015">
    <property type="protein sequence ID" value="SEM61635.1"/>
    <property type="molecule type" value="Genomic_DNA"/>
</dbReference>
<dbReference type="Gene3D" id="1.10.10.10">
    <property type="entry name" value="Winged helix-like DNA-binding domain superfamily/Winged helix DNA-binding domain"/>
    <property type="match status" value="1"/>
</dbReference>
<evidence type="ECO:0000256" key="3">
    <source>
        <dbReference type="ARBA" id="ARBA00023125"/>
    </source>
</evidence>
<dbReference type="AlphaFoldDB" id="A0A1H7ZT87"/>
<dbReference type="InterPro" id="IPR005119">
    <property type="entry name" value="LysR_subst-bd"/>
</dbReference>
<gene>
    <name evidence="6" type="ORF">SAMN05660976_05612</name>
</gene>
<sequence>MATEVNLAQLRALVAVAEAGGFGAAGEELGISQSAVSHAIAALERALGGPVLHRGGDVRPTPLGREILPHARAAVTSADAVAAVAARRRGAPAGTVRLAAPSTVCQGLLPGLLREWQAAHPRVRVRVFEGEDGELGAWLESGTVDAAVLVDPDAAPPGALPLAEDSMHALLRDDHPLAAEPVIDVRDLDDDPFLLSEGGCERQIREIYRQAGARFRPGHRIRELATVIGMVGAGIGVSVMPGLARAMLPAGCVLVPLAPRVRRRLVLTGPAGRPWHPAVTALLETAALYGGVRSD</sequence>
<keyword evidence="4" id="KW-0804">Transcription</keyword>
<proteinExistence type="inferred from homology"/>
<dbReference type="Proteomes" id="UP000198953">
    <property type="component" value="Unassembled WGS sequence"/>
</dbReference>
<dbReference type="Pfam" id="PF03466">
    <property type="entry name" value="LysR_substrate"/>
    <property type="match status" value="1"/>
</dbReference>
<dbReference type="SUPFAM" id="SSF46785">
    <property type="entry name" value="Winged helix' DNA-binding domain"/>
    <property type="match status" value="1"/>
</dbReference>
<protein>
    <submittedName>
        <fullName evidence="6">DNA-binding transcriptional regulator, LysR family</fullName>
    </submittedName>
</protein>
<dbReference type="PANTHER" id="PTHR30346">
    <property type="entry name" value="TRANSCRIPTIONAL DUAL REGULATOR HCAR-RELATED"/>
    <property type="match status" value="1"/>
</dbReference>
<dbReference type="GO" id="GO:0003700">
    <property type="term" value="F:DNA-binding transcription factor activity"/>
    <property type="evidence" value="ECO:0007669"/>
    <property type="project" value="InterPro"/>
</dbReference>
<dbReference type="PANTHER" id="PTHR30346:SF29">
    <property type="entry name" value="LYSR SUBSTRATE-BINDING"/>
    <property type="match status" value="1"/>
</dbReference>
<evidence type="ECO:0000256" key="1">
    <source>
        <dbReference type="ARBA" id="ARBA00009437"/>
    </source>
</evidence>
<dbReference type="InterPro" id="IPR000847">
    <property type="entry name" value="LysR_HTH_N"/>
</dbReference>
<dbReference type="GO" id="GO:0032993">
    <property type="term" value="C:protein-DNA complex"/>
    <property type="evidence" value="ECO:0007669"/>
    <property type="project" value="TreeGrafter"/>
</dbReference>
<evidence type="ECO:0000313" key="6">
    <source>
        <dbReference type="EMBL" id="SEM61635.1"/>
    </source>
</evidence>
<accession>A0A1H7ZT87</accession>
<dbReference type="RefSeq" id="WP_091103675.1">
    <property type="nucleotide sequence ID" value="NZ_FOBF01000015.1"/>
</dbReference>
<dbReference type="GO" id="GO:0003677">
    <property type="term" value="F:DNA binding"/>
    <property type="evidence" value="ECO:0007669"/>
    <property type="project" value="UniProtKB-KW"/>
</dbReference>
<dbReference type="PROSITE" id="PS50931">
    <property type="entry name" value="HTH_LYSR"/>
    <property type="match status" value="1"/>
</dbReference>
<feature type="domain" description="HTH lysR-type" evidence="5">
    <location>
        <begin position="5"/>
        <end position="61"/>
    </location>
</feature>
<dbReference type="CDD" id="cd05466">
    <property type="entry name" value="PBP2_LTTR_substrate"/>
    <property type="match status" value="1"/>
</dbReference>
<evidence type="ECO:0000259" key="5">
    <source>
        <dbReference type="PROSITE" id="PS50931"/>
    </source>
</evidence>
<dbReference type="PRINTS" id="PR00039">
    <property type="entry name" value="HTHLYSR"/>
</dbReference>
<keyword evidence="7" id="KW-1185">Reference proteome</keyword>
<keyword evidence="2" id="KW-0805">Transcription regulation</keyword>
<dbReference type="STRING" id="46177.SAMN05660976_05612"/>
<dbReference type="InterPro" id="IPR036390">
    <property type="entry name" value="WH_DNA-bd_sf"/>
</dbReference>
<name>A0A1H7ZT87_9ACTN</name>
<evidence type="ECO:0000313" key="7">
    <source>
        <dbReference type="Proteomes" id="UP000198953"/>
    </source>
</evidence>
<dbReference type="Pfam" id="PF00126">
    <property type="entry name" value="HTH_1"/>
    <property type="match status" value="1"/>
</dbReference>
<evidence type="ECO:0000256" key="4">
    <source>
        <dbReference type="ARBA" id="ARBA00023163"/>
    </source>
</evidence>